<sequence length="559" mass="62947">MSTLSNTTSALLPLTHPEIEYRGVQDLKLEGLNDNRPLNGSGNSGNATFVDDLEVSPNGAQWKDHLEASELPTMFPVSRISLHSNPRTPFIFRKLEVTDKRYENNPPGPKLRVFFFSDSGFLVECAGDSYRYSATNPTVQWMQQGFGVSSFFFKALVHPLWTPTHEHVSFIRRGKDGKSSSLDGFYQSRNPTGEPLHHAVWFSHSLTREQVSTYFVCNVPKEAKNTIRACSEECRYPLLLRPISIDLLFVEARLWTMQASLRESATSILRFTMWEEDRSLKSYLTPGKAATAITDLHDGSRVLHILGAYIGDLQDNLRFLFTIQQQLSALLPPGEGDQKDGSSSSSISESLEHLLRRTEHVMRWQNAHRKRFATQIALFFNLANQIDTRTNLQIAKLTSEISVATQRDSSSMITVAIVTMFFLPGTFLSGQNSQAFFSMIFFDAKPDARGRPKVIVSPQVWIYAISTVVLTVLVFCAWGFWHCHRLKQGSVHFDKENSGATCLADDVANRSRSRESLSAWENDDDGGEEMIAIDHIVERSGPQTIATMPFTALPRIRKN</sequence>
<evidence type="ECO:0000313" key="3">
    <source>
        <dbReference type="Proteomes" id="UP000467700"/>
    </source>
</evidence>
<keyword evidence="1" id="KW-0812">Transmembrane</keyword>
<dbReference type="EMBL" id="CACVBS010000035">
    <property type="protein sequence ID" value="CAA7262137.1"/>
    <property type="molecule type" value="Genomic_DNA"/>
</dbReference>
<evidence type="ECO:0000256" key="1">
    <source>
        <dbReference type="SAM" id="Phobius"/>
    </source>
</evidence>
<proteinExistence type="predicted"/>
<evidence type="ECO:0000313" key="2">
    <source>
        <dbReference type="EMBL" id="CAA7262137.1"/>
    </source>
</evidence>
<organism evidence="2 3">
    <name type="scientific">Cyclocybe aegerita</name>
    <name type="common">Black poplar mushroom</name>
    <name type="synonym">Agrocybe aegerita</name>
    <dbReference type="NCBI Taxonomy" id="1973307"/>
    <lineage>
        <taxon>Eukaryota</taxon>
        <taxon>Fungi</taxon>
        <taxon>Dikarya</taxon>
        <taxon>Basidiomycota</taxon>
        <taxon>Agaricomycotina</taxon>
        <taxon>Agaricomycetes</taxon>
        <taxon>Agaricomycetidae</taxon>
        <taxon>Agaricales</taxon>
        <taxon>Agaricineae</taxon>
        <taxon>Bolbitiaceae</taxon>
        <taxon>Cyclocybe</taxon>
    </lineage>
</organism>
<comment type="caution">
    <text evidence="2">The sequence shown here is derived from an EMBL/GenBank/DDBJ whole genome shotgun (WGS) entry which is preliminary data.</text>
</comment>
<feature type="transmembrane region" description="Helical" evidence="1">
    <location>
        <begin position="460"/>
        <end position="481"/>
    </location>
</feature>
<dbReference type="Proteomes" id="UP000467700">
    <property type="component" value="Unassembled WGS sequence"/>
</dbReference>
<keyword evidence="1" id="KW-1133">Transmembrane helix</keyword>
<accession>A0A8S0XPQ2</accession>
<gene>
    <name evidence="2" type="ORF">AAE3_LOCUS4574</name>
</gene>
<reference evidence="2 3" key="1">
    <citation type="submission" date="2020-01" db="EMBL/GenBank/DDBJ databases">
        <authorList>
            <person name="Gupta K D."/>
        </authorList>
    </citation>
    <scope>NUCLEOTIDE SEQUENCE [LARGE SCALE GENOMIC DNA]</scope>
</reference>
<dbReference type="Gene3D" id="1.20.58.340">
    <property type="entry name" value="Magnesium transport protein CorA, transmembrane region"/>
    <property type="match status" value="1"/>
</dbReference>
<name>A0A8S0XPQ2_CYCAE</name>
<dbReference type="AlphaFoldDB" id="A0A8S0XPQ2"/>
<keyword evidence="3" id="KW-1185">Reference proteome</keyword>
<dbReference type="OrthoDB" id="5392974at2759"/>
<protein>
    <submittedName>
        <fullName evidence="2">Uncharacterized protein</fullName>
    </submittedName>
</protein>
<keyword evidence="1" id="KW-0472">Membrane</keyword>